<dbReference type="EMBL" id="RWGY01000051">
    <property type="protein sequence ID" value="TVU06345.1"/>
    <property type="molecule type" value="Genomic_DNA"/>
</dbReference>
<organism evidence="1 2">
    <name type="scientific">Eragrostis curvula</name>
    <name type="common">weeping love grass</name>
    <dbReference type="NCBI Taxonomy" id="38414"/>
    <lineage>
        <taxon>Eukaryota</taxon>
        <taxon>Viridiplantae</taxon>
        <taxon>Streptophyta</taxon>
        <taxon>Embryophyta</taxon>
        <taxon>Tracheophyta</taxon>
        <taxon>Spermatophyta</taxon>
        <taxon>Magnoliopsida</taxon>
        <taxon>Liliopsida</taxon>
        <taxon>Poales</taxon>
        <taxon>Poaceae</taxon>
        <taxon>PACMAD clade</taxon>
        <taxon>Chloridoideae</taxon>
        <taxon>Eragrostideae</taxon>
        <taxon>Eragrostidinae</taxon>
        <taxon>Eragrostis</taxon>
    </lineage>
</organism>
<reference evidence="1 2" key="1">
    <citation type="journal article" date="2019" name="Sci. Rep.">
        <title>A high-quality genome of Eragrostis curvula grass provides insights into Poaceae evolution and supports new strategies to enhance forage quality.</title>
        <authorList>
            <person name="Carballo J."/>
            <person name="Santos B.A.C.M."/>
            <person name="Zappacosta D."/>
            <person name="Garbus I."/>
            <person name="Selva J.P."/>
            <person name="Gallo C.A."/>
            <person name="Diaz A."/>
            <person name="Albertini E."/>
            <person name="Caccamo M."/>
            <person name="Echenique V."/>
        </authorList>
    </citation>
    <scope>NUCLEOTIDE SEQUENCE [LARGE SCALE GENOMIC DNA]</scope>
    <source>
        <strain evidence="2">cv. Victoria</strain>
        <tissue evidence="1">Leaf</tissue>
    </source>
</reference>
<dbReference type="Gramene" id="TVU06345">
    <property type="protein sequence ID" value="TVU06345"/>
    <property type="gene ID" value="EJB05_49554"/>
</dbReference>
<evidence type="ECO:0008006" key="3">
    <source>
        <dbReference type="Google" id="ProtNLM"/>
    </source>
</evidence>
<keyword evidence="2" id="KW-1185">Reference proteome</keyword>
<dbReference type="OrthoDB" id="692976at2759"/>
<evidence type="ECO:0000313" key="1">
    <source>
        <dbReference type="EMBL" id="TVU06345.1"/>
    </source>
</evidence>
<protein>
    <recommendedName>
        <fullName evidence="3">Reverse transcriptase zinc-binding domain-containing protein</fullName>
    </recommendedName>
</protein>
<evidence type="ECO:0000313" key="2">
    <source>
        <dbReference type="Proteomes" id="UP000324897"/>
    </source>
</evidence>
<name>A0A5J9T4P7_9POAL</name>
<dbReference type="AlphaFoldDB" id="A0A5J9T4P7"/>
<accession>A0A5J9T4P7</accession>
<proteinExistence type="predicted"/>
<comment type="caution">
    <text evidence="1">The sequence shown here is derived from an EMBL/GenBank/DDBJ whole genome shotgun (WGS) entry which is preliminary data.</text>
</comment>
<dbReference type="Proteomes" id="UP000324897">
    <property type="component" value="Unassembled WGS sequence"/>
</dbReference>
<sequence>MISNPEALWAKILKGKYFPNTSYWKASNHGAKSWTWDSILKVRDILIKAVQWQLFDGNISIWNQPWCPNWNSIHLYIKDEALDHVFPIKVNELWLNNPRRWNQSLLESIFCSDFVNQIMQVPLSQTDGPDLLIWKPNRKGVWSAQSAYKLIHSEEIEKRARNSHRFQKKDESVHSVIFQASAAQIAQYEAYEVGVSEISLEKWNA</sequence>
<gene>
    <name evidence="1" type="ORF">EJB05_49554</name>
</gene>